<evidence type="ECO:0000256" key="1">
    <source>
        <dbReference type="SAM" id="Phobius"/>
    </source>
</evidence>
<protein>
    <submittedName>
        <fullName evidence="2">Uncharacterized protein</fullName>
    </submittedName>
</protein>
<dbReference type="EMBL" id="JBHSQH010000001">
    <property type="protein sequence ID" value="MFC5971188.1"/>
    <property type="molecule type" value="Genomic_DNA"/>
</dbReference>
<accession>A0ABD5RLG5</accession>
<keyword evidence="1" id="KW-1133">Transmembrane helix</keyword>
<evidence type="ECO:0000313" key="3">
    <source>
        <dbReference type="Proteomes" id="UP001596099"/>
    </source>
</evidence>
<feature type="transmembrane region" description="Helical" evidence="1">
    <location>
        <begin position="20"/>
        <end position="46"/>
    </location>
</feature>
<feature type="transmembrane region" description="Helical" evidence="1">
    <location>
        <begin position="67"/>
        <end position="83"/>
    </location>
</feature>
<evidence type="ECO:0000313" key="2">
    <source>
        <dbReference type="EMBL" id="MFC5971188.1"/>
    </source>
</evidence>
<dbReference type="Proteomes" id="UP001596099">
    <property type="component" value="Unassembled WGS sequence"/>
</dbReference>
<name>A0ABD5RLG5_9EURY</name>
<comment type="caution">
    <text evidence="2">The sequence shown here is derived from an EMBL/GenBank/DDBJ whole genome shotgun (WGS) entry which is preliminary data.</text>
</comment>
<sequence length="121" mass="12859">MNPVVAQGVSLGPGVFGAGVVFGLVAFDLAVATSAAAVGPPVVRTITDWRLPQQWRERRDRFAPRPLDAFLLAAWAAVLVELLRSRPTIAAGVAAFSILITLLGALVFRAYDAHGGREPRL</sequence>
<organism evidence="2 3">
    <name type="scientific">Halomarina salina</name>
    <dbReference type="NCBI Taxonomy" id="1872699"/>
    <lineage>
        <taxon>Archaea</taxon>
        <taxon>Methanobacteriati</taxon>
        <taxon>Methanobacteriota</taxon>
        <taxon>Stenosarchaea group</taxon>
        <taxon>Halobacteria</taxon>
        <taxon>Halobacteriales</taxon>
        <taxon>Natronomonadaceae</taxon>
        <taxon>Halomarina</taxon>
    </lineage>
</organism>
<keyword evidence="1" id="KW-0472">Membrane</keyword>
<dbReference type="AlphaFoldDB" id="A0ABD5RLG5"/>
<gene>
    <name evidence="2" type="ORF">ACFPYI_07560</name>
</gene>
<reference evidence="2 3" key="1">
    <citation type="journal article" date="2019" name="Int. J. Syst. Evol. Microbiol.">
        <title>The Global Catalogue of Microorganisms (GCM) 10K type strain sequencing project: providing services to taxonomists for standard genome sequencing and annotation.</title>
        <authorList>
            <consortium name="The Broad Institute Genomics Platform"/>
            <consortium name="The Broad Institute Genome Sequencing Center for Infectious Disease"/>
            <person name="Wu L."/>
            <person name="Ma J."/>
        </authorList>
    </citation>
    <scope>NUCLEOTIDE SEQUENCE [LARGE SCALE GENOMIC DNA]</scope>
    <source>
        <strain evidence="2 3">CGMCC 1.12543</strain>
    </source>
</reference>
<keyword evidence="3" id="KW-1185">Reference proteome</keyword>
<dbReference type="RefSeq" id="WP_247414097.1">
    <property type="nucleotide sequence ID" value="NZ_JALLGW010000001.1"/>
</dbReference>
<proteinExistence type="predicted"/>
<keyword evidence="1" id="KW-0812">Transmembrane</keyword>
<feature type="transmembrane region" description="Helical" evidence="1">
    <location>
        <begin position="89"/>
        <end position="111"/>
    </location>
</feature>